<organism evidence="1 2">
    <name type="scientific">Hoeflea alexandrii</name>
    <dbReference type="NCBI Taxonomy" id="288436"/>
    <lineage>
        <taxon>Bacteria</taxon>
        <taxon>Pseudomonadati</taxon>
        <taxon>Pseudomonadota</taxon>
        <taxon>Alphaproteobacteria</taxon>
        <taxon>Hyphomicrobiales</taxon>
        <taxon>Rhizobiaceae</taxon>
        <taxon>Hoeflea</taxon>
    </lineage>
</organism>
<sequence length="112" mass="12668">MVFIVGLGRHFSVFRKARSRCDIIPYATSSRPDFSFVRERKVTLVNGLFTTFRRMCGRRAVSPDSLYLVFAGLKSGFSASAMFAGWPKSEMDVLRTGVERQAPVNNAKRKQK</sequence>
<accession>A0ABT1CT90</accession>
<gene>
    <name evidence="1" type="ORF">GTW23_14605</name>
</gene>
<comment type="caution">
    <text evidence="1">The sequence shown here is derived from an EMBL/GenBank/DDBJ whole genome shotgun (WGS) entry which is preliminary data.</text>
</comment>
<protein>
    <submittedName>
        <fullName evidence="1">Uncharacterized protein</fullName>
    </submittedName>
</protein>
<dbReference type="RefSeq" id="WP_152010261.1">
    <property type="nucleotide sequence ID" value="NZ_CP159480.1"/>
</dbReference>
<proteinExistence type="predicted"/>
<evidence type="ECO:0000313" key="2">
    <source>
        <dbReference type="Proteomes" id="UP001320715"/>
    </source>
</evidence>
<keyword evidence="2" id="KW-1185">Reference proteome</keyword>
<name>A0ABT1CT90_9HYPH</name>
<evidence type="ECO:0000313" key="1">
    <source>
        <dbReference type="EMBL" id="MCO6409412.1"/>
    </source>
</evidence>
<dbReference type="EMBL" id="JAAAML010000002">
    <property type="protein sequence ID" value="MCO6409412.1"/>
    <property type="molecule type" value="Genomic_DNA"/>
</dbReference>
<reference evidence="1 2" key="1">
    <citation type="submission" date="2020-01" db="EMBL/GenBank/DDBJ databases">
        <title>Genomes of bacteria type strains.</title>
        <authorList>
            <person name="Chen J."/>
            <person name="Zhu S."/>
            <person name="Yang J."/>
        </authorList>
    </citation>
    <scope>NUCLEOTIDE SEQUENCE [LARGE SCALE GENOMIC DNA]</scope>
    <source>
        <strain evidence="1 2">DSM 16655</strain>
    </source>
</reference>
<dbReference type="Proteomes" id="UP001320715">
    <property type="component" value="Unassembled WGS sequence"/>
</dbReference>